<dbReference type="RefSeq" id="WP_123814463.1">
    <property type="nucleotide sequence ID" value="NZ_RKQZ01000001.1"/>
</dbReference>
<protein>
    <submittedName>
        <fullName evidence="2">Uncharacterized protein</fullName>
    </submittedName>
</protein>
<evidence type="ECO:0000313" key="2">
    <source>
        <dbReference type="EMBL" id="RPF21431.1"/>
    </source>
</evidence>
<dbReference type="OrthoDB" id="5122108at2"/>
<dbReference type="AlphaFoldDB" id="A0A3N4ZNI6"/>
<feature type="region of interest" description="Disordered" evidence="1">
    <location>
        <begin position="351"/>
        <end position="383"/>
    </location>
</feature>
<dbReference type="Proteomes" id="UP000280501">
    <property type="component" value="Unassembled WGS sequence"/>
</dbReference>
<dbReference type="EMBL" id="RKQZ01000001">
    <property type="protein sequence ID" value="RPF21431.1"/>
    <property type="molecule type" value="Genomic_DNA"/>
</dbReference>
<gene>
    <name evidence="2" type="ORF">EDD34_2058</name>
</gene>
<proteinExistence type="predicted"/>
<accession>A0A3N4ZNI6</accession>
<keyword evidence="3" id="KW-1185">Reference proteome</keyword>
<evidence type="ECO:0000256" key="1">
    <source>
        <dbReference type="SAM" id="MobiDB-lite"/>
    </source>
</evidence>
<evidence type="ECO:0000313" key="3">
    <source>
        <dbReference type="Proteomes" id="UP000280501"/>
    </source>
</evidence>
<organism evidence="2 3">
    <name type="scientific">Myceligenerans xiligouense</name>
    <dbReference type="NCBI Taxonomy" id="253184"/>
    <lineage>
        <taxon>Bacteria</taxon>
        <taxon>Bacillati</taxon>
        <taxon>Actinomycetota</taxon>
        <taxon>Actinomycetes</taxon>
        <taxon>Micrococcales</taxon>
        <taxon>Promicromonosporaceae</taxon>
        <taxon>Myceligenerans</taxon>
    </lineage>
</organism>
<reference evidence="2 3" key="1">
    <citation type="submission" date="2018-11" db="EMBL/GenBank/DDBJ databases">
        <title>Sequencing the genomes of 1000 actinobacteria strains.</title>
        <authorList>
            <person name="Klenk H.-P."/>
        </authorList>
    </citation>
    <scope>NUCLEOTIDE SEQUENCE [LARGE SCALE GENOMIC DNA]</scope>
    <source>
        <strain evidence="2 3">DSM 15700</strain>
    </source>
</reference>
<comment type="caution">
    <text evidence="2">The sequence shown here is derived from an EMBL/GenBank/DDBJ whole genome shotgun (WGS) entry which is preliminary data.</text>
</comment>
<sequence length="383" mass="41803">MNANSQAITLKAALGLSRADALMLGVHGRDAAANARRLAVAQAIREEYQRVSDAAYGRAADRKDVMSEPYVPAPFGLVQLIRAEGDVRAVVGQPDFEDLVLDDMGHGYREELVNDEDGTRYEGFGPSRMDLAEASYQAALIHQELRSRGIVDGEPITRTPVENALIDHRVEATGADRDETRQFLDDLVSQHRGTDLADALQTYQFFPKGSLPVPHNGLWIGRTLRDAPEAAIDLVKERIDNAARAVAEYIPCADLYAHMGDGNYATYGGTLKIGFGERKPDDGYDEADIDGERDATWTFSSHAHTQITTSTLTIDADPTDVATWITDQARQAASPAYVAWEARRRLETPRLNRADRAGLSNAAPPTAMGLAGPWSTGPDIEPF</sequence>
<name>A0A3N4ZNI6_9MICO</name>